<feature type="signal peptide" evidence="5">
    <location>
        <begin position="1"/>
        <end position="28"/>
    </location>
</feature>
<dbReference type="PANTHER" id="PTHR43649">
    <property type="entry name" value="ARABINOSE-BINDING PROTEIN-RELATED"/>
    <property type="match status" value="1"/>
</dbReference>
<gene>
    <name evidence="6" type="ORF">IAB46_13945</name>
</gene>
<evidence type="ECO:0000313" key="7">
    <source>
        <dbReference type="Proteomes" id="UP000823927"/>
    </source>
</evidence>
<dbReference type="Gene3D" id="3.40.190.10">
    <property type="entry name" value="Periplasmic binding protein-like II"/>
    <property type="match status" value="2"/>
</dbReference>
<keyword evidence="3" id="KW-0813">Transport</keyword>
<evidence type="ECO:0000313" key="6">
    <source>
        <dbReference type="EMBL" id="HIS48626.1"/>
    </source>
</evidence>
<evidence type="ECO:0000256" key="1">
    <source>
        <dbReference type="ARBA" id="ARBA00004196"/>
    </source>
</evidence>
<reference evidence="6" key="2">
    <citation type="journal article" date="2021" name="PeerJ">
        <title>Extensive microbial diversity within the chicken gut microbiome revealed by metagenomics and culture.</title>
        <authorList>
            <person name="Gilroy R."/>
            <person name="Ravi A."/>
            <person name="Getino M."/>
            <person name="Pursley I."/>
            <person name="Horton D.L."/>
            <person name="Alikhan N.F."/>
            <person name="Baker D."/>
            <person name="Gharbi K."/>
            <person name="Hall N."/>
            <person name="Watson M."/>
            <person name="Adriaenssens E.M."/>
            <person name="Foster-Nyarko E."/>
            <person name="Jarju S."/>
            <person name="Secka A."/>
            <person name="Antonio M."/>
            <person name="Oren A."/>
            <person name="Chaudhuri R.R."/>
            <person name="La Ragione R."/>
            <person name="Hildebrand F."/>
            <person name="Pallen M.J."/>
        </authorList>
    </citation>
    <scope>NUCLEOTIDE SEQUENCE</scope>
    <source>
        <strain evidence="6">CHK178-757</strain>
    </source>
</reference>
<comment type="caution">
    <text evidence="6">The sequence shown here is derived from an EMBL/GenBank/DDBJ whole genome shotgun (WGS) entry which is preliminary data.</text>
</comment>
<organism evidence="6 7">
    <name type="scientific">Candidatus Scybalocola faecigallinarum</name>
    <dbReference type="NCBI Taxonomy" id="2840941"/>
    <lineage>
        <taxon>Bacteria</taxon>
        <taxon>Bacillati</taxon>
        <taxon>Bacillota</taxon>
        <taxon>Clostridia</taxon>
        <taxon>Lachnospirales</taxon>
        <taxon>Lachnospiraceae</taxon>
        <taxon>Lachnospiraceae incertae sedis</taxon>
        <taxon>Candidatus Scybalocola (ex Gilroy et al. 2021)</taxon>
    </lineage>
</organism>
<reference evidence="6" key="1">
    <citation type="submission" date="2020-10" db="EMBL/GenBank/DDBJ databases">
        <authorList>
            <person name="Gilroy R."/>
        </authorList>
    </citation>
    <scope>NUCLEOTIDE SEQUENCE</scope>
    <source>
        <strain evidence="6">CHK178-757</strain>
    </source>
</reference>
<sequence>MFKRESKKIVKRCTVVLAAAAMTTAALAGCSGGNTAQAGTTASAGESSNGATEVLFWHAMSGNTQTALQKVVDDFNASQSEVHVTMEAQGSYDESISKFLNMNGGSGSPAIIQIGEQNLQAMLDSGLIASVSDLIEEYNYNADQLLPQAVNFYTVDGEMYAMPFNCSSPVLYYNVDALAAAGYDEAPSTFEGILESASAIADANDGMKAFSMPVYGYALDQMVTNMGGLIINNDNGRSERATEVAYQDEMTQIFNWLKQLIDADAFINYGTSSDNVMTGFNQGDIAMFITTSAYAAQIVDSAPFEVGVSMLPVPEGVEPQGVYAGGGALCVADGLSDEVKAGVMAFLEYATSAEVQAVWAGDTGYFPINTDSYDTQTMTDIYTERPQLKVAADQLLNAKETAATAGPLLSQLSQLRNDLQSAQEMVYNGGDVDEAIASAVDSTNRQIETANRSIQSQE</sequence>
<comment type="similarity">
    <text evidence="2">Belongs to the bacterial solute-binding protein 1 family.</text>
</comment>
<feature type="chain" id="PRO_5039460442" evidence="5">
    <location>
        <begin position="29"/>
        <end position="458"/>
    </location>
</feature>
<accession>A0A9D1F6U2</accession>
<dbReference type="AlphaFoldDB" id="A0A9D1F6U2"/>
<dbReference type="CDD" id="cd14748">
    <property type="entry name" value="PBP2_UgpB"/>
    <property type="match status" value="1"/>
</dbReference>
<dbReference type="InterPro" id="IPR050490">
    <property type="entry name" value="Bact_solute-bd_prot1"/>
</dbReference>
<dbReference type="SUPFAM" id="SSF53850">
    <property type="entry name" value="Periplasmic binding protein-like II"/>
    <property type="match status" value="1"/>
</dbReference>
<name>A0A9D1F6U2_9FIRM</name>
<dbReference type="GO" id="GO:0030313">
    <property type="term" value="C:cell envelope"/>
    <property type="evidence" value="ECO:0007669"/>
    <property type="project" value="UniProtKB-SubCell"/>
</dbReference>
<dbReference type="EMBL" id="DVIT01000059">
    <property type="protein sequence ID" value="HIS48626.1"/>
    <property type="molecule type" value="Genomic_DNA"/>
</dbReference>
<dbReference type="InterPro" id="IPR006059">
    <property type="entry name" value="SBP"/>
</dbReference>
<comment type="subcellular location">
    <subcellularLocation>
        <location evidence="1">Cell envelope</location>
    </subcellularLocation>
</comment>
<dbReference type="PROSITE" id="PS51257">
    <property type="entry name" value="PROKAR_LIPOPROTEIN"/>
    <property type="match status" value="1"/>
</dbReference>
<proteinExistence type="inferred from homology"/>
<dbReference type="PANTHER" id="PTHR43649:SF31">
    <property type="entry name" value="SN-GLYCEROL-3-PHOSPHATE-BINDING PERIPLASMIC PROTEIN UGPB"/>
    <property type="match status" value="1"/>
</dbReference>
<keyword evidence="4 5" id="KW-0732">Signal</keyword>
<evidence type="ECO:0000256" key="4">
    <source>
        <dbReference type="ARBA" id="ARBA00022729"/>
    </source>
</evidence>
<dbReference type="Proteomes" id="UP000823927">
    <property type="component" value="Unassembled WGS sequence"/>
</dbReference>
<protein>
    <submittedName>
        <fullName evidence="6">ABC transporter substrate-binding protein</fullName>
    </submittedName>
</protein>
<evidence type="ECO:0000256" key="2">
    <source>
        <dbReference type="ARBA" id="ARBA00008520"/>
    </source>
</evidence>
<dbReference type="Pfam" id="PF13416">
    <property type="entry name" value="SBP_bac_8"/>
    <property type="match status" value="1"/>
</dbReference>
<evidence type="ECO:0000256" key="3">
    <source>
        <dbReference type="ARBA" id="ARBA00022448"/>
    </source>
</evidence>
<evidence type="ECO:0000256" key="5">
    <source>
        <dbReference type="SAM" id="SignalP"/>
    </source>
</evidence>